<dbReference type="AlphaFoldDB" id="B4QRJ3"/>
<dbReference type="HOGENOM" id="CLU_2308943_0_0_1"/>
<dbReference type="OrthoDB" id="8019597at2759"/>
<evidence type="ECO:0000256" key="2">
    <source>
        <dbReference type="SAM" id="Phobius"/>
    </source>
</evidence>
<gene>
    <name evidence="3" type="primary">Dsim\GD13206</name>
    <name evidence="3" type="ORF">Dsim_GD13206</name>
</gene>
<proteinExistence type="predicted"/>
<keyword evidence="2" id="KW-1133">Transmembrane helix</keyword>
<keyword evidence="4" id="KW-1185">Reference proteome</keyword>
<evidence type="ECO:0000313" key="4">
    <source>
        <dbReference type="Proteomes" id="UP000000304"/>
    </source>
</evidence>
<keyword evidence="2" id="KW-0472">Membrane</keyword>
<reference evidence="3 4" key="1">
    <citation type="journal article" date="2007" name="Nature">
        <title>Evolution of genes and genomes on the Drosophila phylogeny.</title>
        <authorList>
            <consortium name="Drosophila 12 Genomes Consortium"/>
            <person name="Clark A.G."/>
            <person name="Eisen M.B."/>
            <person name="Smith D.R."/>
            <person name="Bergman C.M."/>
            <person name="Oliver B."/>
            <person name="Markow T.A."/>
            <person name="Kaufman T.C."/>
            <person name="Kellis M."/>
            <person name="Gelbart W."/>
            <person name="Iyer V.N."/>
            <person name="Pollard D.A."/>
            <person name="Sackton T.B."/>
            <person name="Larracuente A.M."/>
            <person name="Singh N.D."/>
            <person name="Abad J.P."/>
            <person name="Abt D.N."/>
            <person name="Adryan B."/>
            <person name="Aguade M."/>
            <person name="Akashi H."/>
            <person name="Anderson W.W."/>
            <person name="Aquadro C.F."/>
            <person name="Ardell D.H."/>
            <person name="Arguello R."/>
            <person name="Artieri C.G."/>
            <person name="Barbash D.A."/>
            <person name="Barker D."/>
            <person name="Barsanti P."/>
            <person name="Batterham P."/>
            <person name="Batzoglou S."/>
            <person name="Begun D."/>
            <person name="Bhutkar A."/>
            <person name="Blanco E."/>
            <person name="Bosak S.A."/>
            <person name="Bradley R.K."/>
            <person name="Brand A.D."/>
            <person name="Brent M.R."/>
            <person name="Brooks A.N."/>
            <person name="Brown R.H."/>
            <person name="Butlin R.K."/>
            <person name="Caggese C."/>
            <person name="Calvi B.R."/>
            <person name="Bernardo de Carvalho A."/>
            <person name="Caspi A."/>
            <person name="Castrezana S."/>
            <person name="Celniker S.E."/>
            <person name="Chang J.L."/>
            <person name="Chapple C."/>
            <person name="Chatterji S."/>
            <person name="Chinwalla A."/>
            <person name="Civetta A."/>
            <person name="Clifton S.W."/>
            <person name="Comeron J.M."/>
            <person name="Costello J.C."/>
            <person name="Coyne J.A."/>
            <person name="Daub J."/>
            <person name="David R.G."/>
            <person name="Delcher A.L."/>
            <person name="Delehaunty K."/>
            <person name="Do C.B."/>
            <person name="Ebling H."/>
            <person name="Edwards K."/>
            <person name="Eickbush T."/>
            <person name="Evans J.D."/>
            <person name="Filipski A."/>
            <person name="Findeiss S."/>
            <person name="Freyhult E."/>
            <person name="Fulton L."/>
            <person name="Fulton R."/>
            <person name="Garcia A.C."/>
            <person name="Gardiner A."/>
            <person name="Garfield D.A."/>
            <person name="Garvin B.E."/>
            <person name="Gibson G."/>
            <person name="Gilbert D."/>
            <person name="Gnerre S."/>
            <person name="Godfrey J."/>
            <person name="Good R."/>
            <person name="Gotea V."/>
            <person name="Gravely B."/>
            <person name="Greenberg A.J."/>
            <person name="Griffiths-Jones S."/>
            <person name="Gross S."/>
            <person name="Guigo R."/>
            <person name="Gustafson E.A."/>
            <person name="Haerty W."/>
            <person name="Hahn M.W."/>
            <person name="Halligan D.L."/>
            <person name="Halpern A.L."/>
            <person name="Halter G.M."/>
            <person name="Han M.V."/>
            <person name="Heger A."/>
            <person name="Hillier L."/>
            <person name="Hinrichs A.S."/>
            <person name="Holmes I."/>
            <person name="Hoskins R.A."/>
            <person name="Hubisz M.J."/>
            <person name="Hultmark D."/>
            <person name="Huntley M.A."/>
            <person name="Jaffe D.B."/>
            <person name="Jagadeeshan S."/>
            <person name="Jeck W.R."/>
            <person name="Johnson J."/>
            <person name="Jones C.D."/>
            <person name="Jordan W.C."/>
            <person name="Karpen G.H."/>
            <person name="Kataoka E."/>
            <person name="Keightley P.D."/>
            <person name="Kheradpour P."/>
            <person name="Kirkness E.F."/>
            <person name="Koerich L.B."/>
            <person name="Kristiansen K."/>
            <person name="Kudrna D."/>
            <person name="Kulathinal R.J."/>
            <person name="Kumar S."/>
            <person name="Kwok R."/>
            <person name="Lander E."/>
            <person name="Langley C.H."/>
            <person name="Lapoint R."/>
            <person name="Lazzaro B.P."/>
            <person name="Lee S.J."/>
            <person name="Levesque L."/>
            <person name="Li R."/>
            <person name="Lin C.F."/>
            <person name="Lin M.F."/>
            <person name="Lindblad-Toh K."/>
            <person name="Llopart A."/>
            <person name="Long M."/>
            <person name="Low L."/>
            <person name="Lozovsky E."/>
            <person name="Lu J."/>
            <person name="Luo M."/>
            <person name="Machado C.A."/>
            <person name="Makalowski W."/>
            <person name="Marzo M."/>
            <person name="Matsuda M."/>
            <person name="Matzkin L."/>
            <person name="McAllister B."/>
            <person name="McBride C.S."/>
            <person name="McKernan B."/>
            <person name="McKernan K."/>
            <person name="Mendez-Lago M."/>
            <person name="Minx P."/>
            <person name="Mollenhauer M.U."/>
            <person name="Montooth K."/>
            <person name="Mount S.M."/>
            <person name="Mu X."/>
            <person name="Myers E."/>
            <person name="Negre B."/>
            <person name="Newfeld S."/>
            <person name="Nielsen R."/>
            <person name="Noor M.A."/>
            <person name="O'Grady P."/>
            <person name="Pachter L."/>
            <person name="Papaceit M."/>
            <person name="Parisi M.J."/>
            <person name="Parisi M."/>
            <person name="Parts L."/>
            <person name="Pedersen J.S."/>
            <person name="Pesole G."/>
            <person name="Phillippy A.M."/>
            <person name="Ponting C.P."/>
            <person name="Pop M."/>
            <person name="Porcelli D."/>
            <person name="Powell J.R."/>
            <person name="Prohaska S."/>
            <person name="Pruitt K."/>
            <person name="Puig M."/>
            <person name="Quesneville H."/>
            <person name="Ram K.R."/>
            <person name="Rand D."/>
            <person name="Rasmussen M.D."/>
            <person name="Reed L.K."/>
            <person name="Reenan R."/>
            <person name="Reily A."/>
            <person name="Remington K.A."/>
            <person name="Rieger T.T."/>
            <person name="Ritchie M.G."/>
            <person name="Robin C."/>
            <person name="Rogers Y.H."/>
            <person name="Rohde C."/>
            <person name="Rozas J."/>
            <person name="Rubenfield M.J."/>
            <person name="Ruiz A."/>
            <person name="Russo S."/>
            <person name="Salzberg S.L."/>
            <person name="Sanchez-Gracia A."/>
            <person name="Saranga D.J."/>
            <person name="Sato H."/>
            <person name="Schaeffer S.W."/>
            <person name="Schatz M.C."/>
            <person name="Schlenke T."/>
            <person name="Schwartz R."/>
            <person name="Segarra C."/>
            <person name="Singh R.S."/>
            <person name="Sirot L."/>
            <person name="Sirota M."/>
            <person name="Sisneros N.B."/>
            <person name="Smith C.D."/>
            <person name="Smith T.F."/>
            <person name="Spieth J."/>
            <person name="Stage D.E."/>
            <person name="Stark A."/>
            <person name="Stephan W."/>
            <person name="Strausberg R.L."/>
            <person name="Strempel S."/>
            <person name="Sturgill D."/>
            <person name="Sutton G."/>
            <person name="Sutton G.G."/>
            <person name="Tao W."/>
            <person name="Teichmann S."/>
            <person name="Tobari Y.N."/>
            <person name="Tomimura Y."/>
            <person name="Tsolas J.M."/>
            <person name="Valente V.L."/>
            <person name="Venter E."/>
            <person name="Venter J.C."/>
            <person name="Vicario S."/>
            <person name="Vieira F.G."/>
            <person name="Vilella A.J."/>
            <person name="Villasante A."/>
            <person name="Walenz B."/>
            <person name="Wang J."/>
            <person name="Wasserman M."/>
            <person name="Watts T."/>
            <person name="Wilson D."/>
            <person name="Wilson R.K."/>
            <person name="Wing R.A."/>
            <person name="Wolfner M.F."/>
            <person name="Wong A."/>
            <person name="Wong G.K."/>
            <person name="Wu C.I."/>
            <person name="Wu G."/>
            <person name="Yamamoto D."/>
            <person name="Yang H.P."/>
            <person name="Yang S.P."/>
            <person name="Yorke J.A."/>
            <person name="Yoshida K."/>
            <person name="Zdobnov E."/>
            <person name="Zhang P."/>
            <person name="Zhang Y."/>
            <person name="Zimin A.V."/>
            <person name="Baldwin J."/>
            <person name="Abdouelleil A."/>
            <person name="Abdulkadir J."/>
            <person name="Abebe A."/>
            <person name="Abera B."/>
            <person name="Abreu J."/>
            <person name="Acer S.C."/>
            <person name="Aftuck L."/>
            <person name="Alexander A."/>
            <person name="An P."/>
            <person name="Anderson E."/>
            <person name="Anderson S."/>
            <person name="Arachi H."/>
            <person name="Azer M."/>
            <person name="Bachantsang P."/>
            <person name="Barry A."/>
            <person name="Bayul T."/>
            <person name="Berlin A."/>
            <person name="Bessette D."/>
            <person name="Bloom T."/>
            <person name="Blye J."/>
            <person name="Boguslavskiy L."/>
            <person name="Bonnet C."/>
            <person name="Boukhgalter B."/>
            <person name="Bourzgui I."/>
            <person name="Brown A."/>
            <person name="Cahill P."/>
            <person name="Channer S."/>
            <person name="Cheshatsang Y."/>
            <person name="Chuda L."/>
            <person name="Citroen M."/>
            <person name="Collymore A."/>
            <person name="Cooke P."/>
            <person name="Costello M."/>
            <person name="D'Aco K."/>
            <person name="Daza R."/>
            <person name="De Haan G."/>
            <person name="DeGray S."/>
            <person name="DeMaso C."/>
            <person name="Dhargay N."/>
            <person name="Dooley K."/>
            <person name="Dooley E."/>
            <person name="Doricent M."/>
            <person name="Dorje P."/>
            <person name="Dorjee K."/>
            <person name="Dupes A."/>
            <person name="Elong R."/>
            <person name="Falk J."/>
            <person name="Farina A."/>
            <person name="Faro S."/>
            <person name="Ferguson D."/>
            <person name="Fisher S."/>
            <person name="Foley C.D."/>
            <person name="Franke A."/>
            <person name="Friedrich D."/>
            <person name="Gadbois L."/>
            <person name="Gearin G."/>
            <person name="Gearin C.R."/>
            <person name="Giannoukos G."/>
            <person name="Goode T."/>
            <person name="Graham J."/>
            <person name="Grandbois E."/>
            <person name="Grewal S."/>
            <person name="Gyaltsen K."/>
            <person name="Hafez N."/>
            <person name="Hagos B."/>
            <person name="Hall J."/>
            <person name="Henson C."/>
            <person name="Hollinger A."/>
            <person name="Honan T."/>
            <person name="Huard M.D."/>
            <person name="Hughes L."/>
            <person name="Hurhula B."/>
            <person name="Husby M.E."/>
            <person name="Kamat A."/>
            <person name="Kanga B."/>
            <person name="Kashin S."/>
            <person name="Khazanovich D."/>
            <person name="Kisner P."/>
            <person name="Lance K."/>
            <person name="Lara M."/>
            <person name="Lee W."/>
            <person name="Lennon N."/>
            <person name="Letendre F."/>
            <person name="LeVine R."/>
            <person name="Lipovsky A."/>
            <person name="Liu X."/>
            <person name="Liu J."/>
            <person name="Liu S."/>
            <person name="Lokyitsang T."/>
            <person name="Lokyitsang Y."/>
            <person name="Lubonja R."/>
            <person name="Lui A."/>
            <person name="MacDonald P."/>
            <person name="Magnisalis V."/>
            <person name="Maru K."/>
            <person name="Matthews C."/>
            <person name="McCusker W."/>
            <person name="McDonough S."/>
            <person name="Mehta T."/>
            <person name="Meldrim J."/>
            <person name="Meneus L."/>
            <person name="Mihai O."/>
            <person name="Mihalev A."/>
            <person name="Mihova T."/>
            <person name="Mittelman R."/>
            <person name="Mlenga V."/>
            <person name="Montmayeur A."/>
            <person name="Mulrain L."/>
            <person name="Navidi A."/>
            <person name="Naylor J."/>
            <person name="Negash T."/>
            <person name="Nguyen T."/>
            <person name="Nguyen N."/>
            <person name="Nicol R."/>
            <person name="Norbu C."/>
            <person name="Norbu N."/>
            <person name="Novod N."/>
            <person name="O'Neill B."/>
            <person name="Osman S."/>
            <person name="Markiewicz E."/>
            <person name="Oyono O.L."/>
            <person name="Patti C."/>
            <person name="Phunkhang P."/>
            <person name="Pierre F."/>
            <person name="Priest M."/>
            <person name="Raghuraman S."/>
            <person name="Rege F."/>
            <person name="Reyes R."/>
            <person name="Rise C."/>
            <person name="Rogov P."/>
            <person name="Ross K."/>
            <person name="Ryan E."/>
            <person name="Settipalli S."/>
            <person name="Shea T."/>
            <person name="Sherpa N."/>
            <person name="Shi L."/>
            <person name="Shih D."/>
            <person name="Sparrow T."/>
            <person name="Spaulding J."/>
            <person name="Stalker J."/>
            <person name="Stange-Thomann N."/>
            <person name="Stavropoulos S."/>
            <person name="Stone C."/>
            <person name="Strader C."/>
            <person name="Tesfaye S."/>
            <person name="Thomson T."/>
            <person name="Thoulutsang Y."/>
            <person name="Thoulutsang D."/>
            <person name="Topham K."/>
            <person name="Topping I."/>
            <person name="Tsamla T."/>
            <person name="Vassiliev H."/>
            <person name="Vo A."/>
            <person name="Wangchuk T."/>
            <person name="Wangdi T."/>
            <person name="Weiand M."/>
            <person name="Wilkinson J."/>
            <person name="Wilson A."/>
            <person name="Yadav S."/>
            <person name="Young G."/>
            <person name="Yu Q."/>
            <person name="Zembek L."/>
            <person name="Zhong D."/>
            <person name="Zimmer A."/>
            <person name="Zwirko Z."/>
            <person name="Jaffe D.B."/>
            <person name="Alvarez P."/>
            <person name="Brockman W."/>
            <person name="Butler J."/>
            <person name="Chin C."/>
            <person name="Gnerre S."/>
            <person name="Grabherr M."/>
            <person name="Kleber M."/>
            <person name="Mauceli E."/>
            <person name="MacCallum I."/>
        </authorList>
    </citation>
    <scope>NUCLEOTIDE SEQUENCE [LARGE SCALE GENOMIC DNA]</scope>
    <source>
        <strain evidence="4">white501</strain>
    </source>
</reference>
<evidence type="ECO:0000256" key="1">
    <source>
        <dbReference type="SAM" id="MobiDB-lite"/>
    </source>
</evidence>
<dbReference type="Proteomes" id="UP000000304">
    <property type="component" value="Chromosome 3L"/>
</dbReference>
<organism evidence="3 4">
    <name type="scientific">Drosophila simulans</name>
    <name type="common">Fruit fly</name>
    <dbReference type="NCBI Taxonomy" id="7240"/>
    <lineage>
        <taxon>Eukaryota</taxon>
        <taxon>Metazoa</taxon>
        <taxon>Ecdysozoa</taxon>
        <taxon>Arthropoda</taxon>
        <taxon>Hexapoda</taxon>
        <taxon>Insecta</taxon>
        <taxon>Pterygota</taxon>
        <taxon>Neoptera</taxon>
        <taxon>Endopterygota</taxon>
        <taxon>Diptera</taxon>
        <taxon>Brachycera</taxon>
        <taxon>Muscomorpha</taxon>
        <taxon>Ephydroidea</taxon>
        <taxon>Drosophilidae</taxon>
        <taxon>Drosophila</taxon>
        <taxon>Sophophora</taxon>
    </lineage>
</organism>
<accession>B4QRJ3</accession>
<feature type="transmembrane region" description="Helical" evidence="2">
    <location>
        <begin position="24"/>
        <end position="45"/>
    </location>
</feature>
<protein>
    <submittedName>
        <fullName evidence="3">GD13206</fullName>
    </submittedName>
</protein>
<dbReference type="EMBL" id="CM000363">
    <property type="protein sequence ID" value="EDX09304.1"/>
    <property type="molecule type" value="Genomic_DNA"/>
</dbReference>
<sequence>MFCLASIGCLGTLAVLGHLISGSMLVLTILVVSALLSTSYTFMLLKIEHRGQFIEFIGAKSSEESLSNSQASDKSQPNQLEPDRKQSEKILGKGSQKKKK</sequence>
<name>B4QRJ3_DROSI</name>
<feature type="region of interest" description="Disordered" evidence="1">
    <location>
        <begin position="65"/>
        <end position="100"/>
    </location>
</feature>
<evidence type="ECO:0000313" key="3">
    <source>
        <dbReference type="EMBL" id="EDX09304.1"/>
    </source>
</evidence>
<keyword evidence="2" id="KW-0812">Transmembrane</keyword>
<dbReference type="STRING" id="7240.B4QRJ3"/>
<feature type="compositionally biased region" description="Basic and acidic residues" evidence="1">
    <location>
        <begin position="81"/>
        <end position="91"/>
    </location>
</feature>